<dbReference type="Proteomes" id="UP001175228">
    <property type="component" value="Unassembled WGS sequence"/>
</dbReference>
<gene>
    <name evidence="1" type="ORF">EDD18DRAFT_349796</name>
</gene>
<accession>A0AA39Q1V9</accession>
<dbReference type="EMBL" id="JAUEPU010000020">
    <property type="protein sequence ID" value="KAK0494581.1"/>
    <property type="molecule type" value="Genomic_DNA"/>
</dbReference>
<dbReference type="AlphaFoldDB" id="A0AA39Q1V9"/>
<dbReference type="Gene3D" id="3.80.10.10">
    <property type="entry name" value="Ribonuclease Inhibitor"/>
    <property type="match status" value="1"/>
</dbReference>
<evidence type="ECO:0000313" key="1">
    <source>
        <dbReference type="EMBL" id="KAK0494581.1"/>
    </source>
</evidence>
<name>A0AA39Q1V9_9AGAR</name>
<evidence type="ECO:0000313" key="2">
    <source>
        <dbReference type="Proteomes" id="UP001175228"/>
    </source>
</evidence>
<reference evidence="1" key="1">
    <citation type="submission" date="2023-06" db="EMBL/GenBank/DDBJ databases">
        <authorList>
            <consortium name="Lawrence Berkeley National Laboratory"/>
            <person name="Ahrendt S."/>
            <person name="Sahu N."/>
            <person name="Indic B."/>
            <person name="Wong-Bajracharya J."/>
            <person name="Merenyi Z."/>
            <person name="Ke H.-M."/>
            <person name="Monk M."/>
            <person name="Kocsube S."/>
            <person name="Drula E."/>
            <person name="Lipzen A."/>
            <person name="Balint B."/>
            <person name="Henrissat B."/>
            <person name="Andreopoulos B."/>
            <person name="Martin F.M."/>
            <person name="Harder C.B."/>
            <person name="Rigling D."/>
            <person name="Ford K.L."/>
            <person name="Foster G.D."/>
            <person name="Pangilinan J."/>
            <person name="Papanicolaou A."/>
            <person name="Barry K."/>
            <person name="LaButti K."/>
            <person name="Viragh M."/>
            <person name="Koriabine M."/>
            <person name="Yan M."/>
            <person name="Riley R."/>
            <person name="Champramary S."/>
            <person name="Plett K.L."/>
            <person name="Tsai I.J."/>
            <person name="Slot J."/>
            <person name="Sipos G."/>
            <person name="Plett J."/>
            <person name="Nagy L.G."/>
            <person name="Grigoriev I.V."/>
        </authorList>
    </citation>
    <scope>NUCLEOTIDE SEQUENCE</scope>
    <source>
        <strain evidence="1">HWK02</strain>
    </source>
</reference>
<dbReference type="SUPFAM" id="SSF52047">
    <property type="entry name" value="RNI-like"/>
    <property type="match status" value="1"/>
</dbReference>
<protein>
    <recommendedName>
        <fullName evidence="3">F-box domain-containing protein</fullName>
    </recommendedName>
</protein>
<organism evidence="1 2">
    <name type="scientific">Armillaria luteobubalina</name>
    <dbReference type="NCBI Taxonomy" id="153913"/>
    <lineage>
        <taxon>Eukaryota</taxon>
        <taxon>Fungi</taxon>
        <taxon>Dikarya</taxon>
        <taxon>Basidiomycota</taxon>
        <taxon>Agaricomycotina</taxon>
        <taxon>Agaricomycetes</taxon>
        <taxon>Agaricomycetidae</taxon>
        <taxon>Agaricales</taxon>
        <taxon>Marasmiineae</taxon>
        <taxon>Physalacriaceae</taxon>
        <taxon>Armillaria</taxon>
    </lineage>
</organism>
<sequence>MDLIGSGSGSCTHCELRPNFLFQLYSPKTVAPGYLFQVVTLNLKGSRTFKRSTMNATDAMFHLDALARSVPEPILPPSALNSRIPGILRATHSFLDTDHDLILQNIEVLQQQASVYDALLDRIDEVRSEMRRHRDVVHKSRAAYSSTLAPIRRLPTDILRTVFREIQLSTWSDKGSREDHQMLDFSQGPRKLSHVCGAWRDIVLSYPQLWSHLVLHFPEIYPDDYPPDTHDTELALKTMILHSAQCPLDIIFVLNDDYIEYRAAVQVFFVILKESCRWRSIDLQMSLNLLEHLTVVHGKIPCLESLYMQFETGNISSYHRDTALPKNVRSVFIDAPRLRKVALDGTHMLGELMFPLHITHLATSMDYASGLEAYQSLVECRLFGTPGPDYSPPHSIHLPNLRRLFVFSPRLLAYLHLPSLDHLMIYHASNGSDNNINDAVLVMNEFIHRSRCTLTSLAIHNPVAFQQVFIQDCLLLMDSLVSLQIEVVSNVNIEVIFDPLASSKFLPNLQHLSLRVLCASRGFRKHLTAMISSRSQYLRSIRISCNGAYDVERINEYLAPLRLPNLHMVVSWDYASSYFESFESG</sequence>
<evidence type="ECO:0008006" key="3">
    <source>
        <dbReference type="Google" id="ProtNLM"/>
    </source>
</evidence>
<keyword evidence="2" id="KW-1185">Reference proteome</keyword>
<proteinExistence type="predicted"/>
<comment type="caution">
    <text evidence="1">The sequence shown here is derived from an EMBL/GenBank/DDBJ whole genome shotgun (WGS) entry which is preliminary data.</text>
</comment>
<dbReference type="InterPro" id="IPR032675">
    <property type="entry name" value="LRR_dom_sf"/>
</dbReference>